<feature type="domain" description="Diiron non-heme beta-hydroxylase N-terminal" evidence="2">
    <location>
        <begin position="7"/>
        <end position="237"/>
    </location>
</feature>
<dbReference type="PANTHER" id="PTHR43546:SF3">
    <property type="entry name" value="UPF0173 METAL-DEPENDENT HYDROLASE MJ1163"/>
    <property type="match status" value="1"/>
</dbReference>
<sequence length="533" mass="61164">METRKIYLKQNIVLEPLINNWYAWSYLIPPVTAAMYVVNSHLKIMRSFIAAPQVHISALDNPQMIGGPFINYNTSKVDKVKALMEKTIQEQAQMLELAEAIKTLDKMLANEATGYSLEPIYQNIPEILKGYVELVYDLNNNPSIRFIEGLLYKSQYYNQSMQSISLSLINQDERHFVFSTPRLEDDSCLRLNVPFSSEIIDELSKLKNFSDSFGSIKEKLCLKGQDDKLLASFFTEEVPQKFPKYDGNGVRIRYFGHACILIESKDTCILCDPVISYKYDSGINRYTYADLPESIDYILITHNHQDHCLFETLLQLRYKTKNVIVPKNNCGVLADPSLKLILQNIGFKKEIITEVDDLETIDIEGGIITSLPFLGEHGDINIKSKNAYVIKLKEKSILIGADSNNIEPKIYEHIHNFLENDIDILFLGMECDGGPLTWLYGSLLTNPLVRKMDQSRRLNGSNYEKAIDIVNRLNPKDVYVYAMGQEPWLTYITSIRYTEESRPIIESNKLVNECIMRGIRAERLFVQKEIILT</sequence>
<dbReference type="RefSeq" id="WP_263744018.1">
    <property type="nucleotide sequence ID" value="NZ_JAOWRF010000040.1"/>
</dbReference>
<keyword evidence="1" id="KW-0812">Transmembrane</keyword>
<dbReference type="InterPro" id="IPR036866">
    <property type="entry name" value="RibonucZ/Hydroxyglut_hydro"/>
</dbReference>
<proteinExistence type="predicted"/>
<feature type="transmembrane region" description="Helical" evidence="1">
    <location>
        <begin position="21"/>
        <end position="38"/>
    </location>
</feature>
<keyword evidence="1" id="KW-1133">Transmembrane helix</keyword>
<dbReference type="InterPro" id="IPR050114">
    <property type="entry name" value="UPF0173_UPF0282_UlaG_hydrolase"/>
</dbReference>
<organism evidence="3 4">
    <name type="scientific">Plectonema radiosum NIES-515</name>
    <dbReference type="NCBI Taxonomy" id="2986073"/>
    <lineage>
        <taxon>Bacteria</taxon>
        <taxon>Bacillati</taxon>
        <taxon>Cyanobacteriota</taxon>
        <taxon>Cyanophyceae</taxon>
        <taxon>Oscillatoriophycideae</taxon>
        <taxon>Oscillatoriales</taxon>
        <taxon>Microcoleaceae</taxon>
        <taxon>Plectonema</taxon>
    </lineage>
</organism>
<dbReference type="Proteomes" id="UP001526143">
    <property type="component" value="Unassembled WGS sequence"/>
</dbReference>
<dbReference type="Pfam" id="PF13483">
    <property type="entry name" value="Lactamase_B_3"/>
    <property type="match status" value="1"/>
</dbReference>
<dbReference type="EMBL" id="JAOWRF010000040">
    <property type="protein sequence ID" value="MCV3212504.1"/>
    <property type="molecule type" value="Genomic_DNA"/>
</dbReference>
<dbReference type="SUPFAM" id="SSF56281">
    <property type="entry name" value="Metallo-hydrolase/oxidoreductase"/>
    <property type="match status" value="1"/>
</dbReference>
<dbReference type="InterPro" id="IPR041141">
    <property type="entry name" value="CmlA_N"/>
</dbReference>
<gene>
    <name evidence="3" type="ORF">OGM63_02975</name>
</gene>
<dbReference type="Pfam" id="PF18456">
    <property type="entry name" value="CmlA_N"/>
    <property type="match status" value="1"/>
</dbReference>
<evidence type="ECO:0000313" key="3">
    <source>
        <dbReference type="EMBL" id="MCV3212504.1"/>
    </source>
</evidence>
<evidence type="ECO:0000259" key="2">
    <source>
        <dbReference type="Pfam" id="PF18456"/>
    </source>
</evidence>
<evidence type="ECO:0000256" key="1">
    <source>
        <dbReference type="SAM" id="Phobius"/>
    </source>
</evidence>
<reference evidence="3 4" key="1">
    <citation type="submission" date="2022-10" db="EMBL/GenBank/DDBJ databases">
        <title>Identification of biosynthetic pathway for the production of the potent trypsin inhibitor radiosumin.</title>
        <authorList>
            <person name="Fewer D.P."/>
            <person name="Delbaje E."/>
            <person name="Ouyang X."/>
            <person name="Agostino P.D."/>
            <person name="Wahlsten M."/>
            <person name="Jokela J."/>
            <person name="Permi P."/>
            <person name="Haapaniemi E."/>
            <person name="Koistinen H."/>
        </authorList>
    </citation>
    <scope>NUCLEOTIDE SEQUENCE [LARGE SCALE GENOMIC DNA]</scope>
    <source>
        <strain evidence="3 4">NIES-515</strain>
    </source>
</reference>
<evidence type="ECO:0000313" key="4">
    <source>
        <dbReference type="Proteomes" id="UP001526143"/>
    </source>
</evidence>
<dbReference type="PANTHER" id="PTHR43546">
    <property type="entry name" value="UPF0173 METAL-DEPENDENT HYDROLASE MJ1163-RELATED"/>
    <property type="match status" value="1"/>
</dbReference>
<keyword evidence="4" id="KW-1185">Reference proteome</keyword>
<name>A0ABT3ATP8_9CYAN</name>
<protein>
    <submittedName>
        <fullName evidence="3">MBL fold metallo-hydrolase</fullName>
    </submittedName>
</protein>
<dbReference type="Gene3D" id="3.60.15.10">
    <property type="entry name" value="Ribonuclease Z/Hydroxyacylglutathione hydrolase-like"/>
    <property type="match status" value="1"/>
</dbReference>
<comment type="caution">
    <text evidence="3">The sequence shown here is derived from an EMBL/GenBank/DDBJ whole genome shotgun (WGS) entry which is preliminary data.</text>
</comment>
<keyword evidence="1" id="KW-0472">Membrane</keyword>
<accession>A0ABT3ATP8</accession>